<organism evidence="1 2">
    <name type="scientific">Paracoccus salipaludis</name>
    <dbReference type="NCBI Taxonomy" id="2032623"/>
    <lineage>
        <taxon>Bacteria</taxon>
        <taxon>Pseudomonadati</taxon>
        <taxon>Pseudomonadota</taxon>
        <taxon>Alphaproteobacteria</taxon>
        <taxon>Rhodobacterales</taxon>
        <taxon>Paracoccaceae</taxon>
        <taxon>Paracoccus</taxon>
    </lineage>
</organism>
<gene>
    <name evidence="1" type="ORF">CK240_09250</name>
</gene>
<dbReference type="RefSeq" id="WP_095640059.1">
    <property type="nucleotide sequence ID" value="NZ_NSJZ01000006.1"/>
</dbReference>
<protein>
    <submittedName>
        <fullName evidence="1">Uncharacterized protein</fullName>
    </submittedName>
</protein>
<dbReference type="OrthoDB" id="7726947at2"/>
<evidence type="ECO:0000313" key="1">
    <source>
        <dbReference type="EMBL" id="PAU97256.1"/>
    </source>
</evidence>
<proteinExistence type="predicted"/>
<sequence>MASNDRWYSSPTQVFWTCEALIRGRIISTKSEIRAVKGWRLAAIVHRLKDDYGWPILTDYRGPENVAHYRLEPGTDIARLRFPPSAKSLADGLKSGDA</sequence>
<dbReference type="EMBL" id="NSJZ01000006">
    <property type="protein sequence ID" value="PAU97256.1"/>
    <property type="molecule type" value="Genomic_DNA"/>
</dbReference>
<comment type="caution">
    <text evidence="1">The sequence shown here is derived from an EMBL/GenBank/DDBJ whole genome shotgun (WGS) entry which is preliminary data.</text>
</comment>
<reference evidence="1 2" key="1">
    <citation type="submission" date="2017-09" db="EMBL/GenBank/DDBJ databases">
        <title>Paracoccus alkalisoli sp. nov., isolated from saline alkaline soil.</title>
        <authorList>
            <person name="Dong X."/>
            <person name="Zhang G."/>
        </authorList>
    </citation>
    <scope>NUCLEOTIDE SEQUENCE [LARGE SCALE GENOMIC DNA]</scope>
    <source>
        <strain evidence="1 2">WN007</strain>
    </source>
</reference>
<dbReference type="AlphaFoldDB" id="A0A2A2GI16"/>
<accession>A0A2A2GI16</accession>
<keyword evidence="2" id="KW-1185">Reference proteome</keyword>
<evidence type="ECO:0000313" key="2">
    <source>
        <dbReference type="Proteomes" id="UP000218023"/>
    </source>
</evidence>
<name>A0A2A2GI16_9RHOB</name>
<dbReference type="Proteomes" id="UP000218023">
    <property type="component" value="Unassembled WGS sequence"/>
</dbReference>